<dbReference type="Pfam" id="PF13520">
    <property type="entry name" value="AA_permease_2"/>
    <property type="match status" value="1"/>
</dbReference>
<dbReference type="PANTHER" id="PTHR42770:SF11">
    <property type="entry name" value="INNER MEMBRANE TRANSPORT PROTEIN YBAT"/>
    <property type="match status" value="1"/>
</dbReference>
<feature type="transmembrane region" description="Helical" evidence="6">
    <location>
        <begin position="411"/>
        <end position="430"/>
    </location>
</feature>
<evidence type="ECO:0000256" key="4">
    <source>
        <dbReference type="ARBA" id="ARBA00022989"/>
    </source>
</evidence>
<keyword evidence="4 6" id="KW-1133">Transmembrane helix</keyword>
<protein>
    <submittedName>
        <fullName evidence="7">Proline-specific permease ProY</fullName>
    </submittedName>
</protein>
<gene>
    <name evidence="7" type="primary">proY</name>
    <name evidence="7" type="ORF">NCTC12112_02439</name>
</gene>
<evidence type="ECO:0000256" key="2">
    <source>
        <dbReference type="ARBA" id="ARBA00022475"/>
    </source>
</evidence>
<dbReference type="Gene3D" id="1.20.1740.10">
    <property type="entry name" value="Amino acid/polyamine transporter I"/>
    <property type="match status" value="1"/>
</dbReference>
<dbReference type="GeneID" id="78453720"/>
<dbReference type="PANTHER" id="PTHR42770">
    <property type="entry name" value="AMINO ACID TRANSPORTER-RELATED"/>
    <property type="match status" value="1"/>
</dbReference>
<sequence>MSNLTSTKELKRTLGFWDLMGASVGQIIGAGIMSLTGVAIGMTGRSAPLAFVLSAVMVLISWYPLTLINTTARFRGGQYSIIGSLLGEKYTGAYIIIFILTNISLSMYCLSFADYALPFLPFVPRKLLAIGILIILYGLNFLGIDKFAKFQNVIVVSLVVALTTFTVYGFGKIDPNYMDPASFMTGGWLGLLRATAQLTFATGGAQVIANLSGEAKNPTRDIPRVMVTSTLAVAVLYGFMATVAAGVFPVAHVANEPLTHVAKEILPKQLYVFFIIGGAWAALISTLNSQLASATKPLMQAANDGWLPAKLATLHRNYKTPMYLLTIFFFVGLLPIVFNLNISIISKIVTTVQSVTNSMIALCLLNVAKKLPKQWENSPLHIKEGAAKALVTAAVMIFIVQAILLGTSLSLPLLIGNGCVIIFAFTYANVRYNSGKIKCDISYEVEDTKEEEEKVE</sequence>
<feature type="transmembrane region" description="Helical" evidence="6">
    <location>
        <begin position="47"/>
        <end position="65"/>
    </location>
</feature>
<evidence type="ECO:0000313" key="8">
    <source>
        <dbReference type="Proteomes" id="UP000249008"/>
    </source>
</evidence>
<dbReference type="GO" id="GO:0022857">
    <property type="term" value="F:transmembrane transporter activity"/>
    <property type="evidence" value="ECO:0007669"/>
    <property type="project" value="InterPro"/>
</dbReference>
<keyword evidence="3 6" id="KW-0812">Transmembrane</keyword>
<feature type="transmembrane region" description="Helical" evidence="6">
    <location>
        <begin position="270"/>
        <end position="289"/>
    </location>
</feature>
<dbReference type="EMBL" id="LS483487">
    <property type="protein sequence ID" value="SQJ10010.1"/>
    <property type="molecule type" value="Genomic_DNA"/>
</dbReference>
<evidence type="ECO:0000256" key="6">
    <source>
        <dbReference type="SAM" id="Phobius"/>
    </source>
</evidence>
<keyword evidence="5 6" id="KW-0472">Membrane</keyword>
<evidence type="ECO:0000256" key="1">
    <source>
        <dbReference type="ARBA" id="ARBA00004651"/>
    </source>
</evidence>
<feature type="transmembrane region" description="Helical" evidence="6">
    <location>
        <begin position="225"/>
        <end position="250"/>
    </location>
</feature>
<evidence type="ECO:0000256" key="3">
    <source>
        <dbReference type="ARBA" id="ARBA00022692"/>
    </source>
</evidence>
<dbReference type="Proteomes" id="UP000249008">
    <property type="component" value="Chromosome 1"/>
</dbReference>
<name>A0AAX1TRU8_9FUSO</name>
<dbReference type="PIRSF" id="PIRSF006060">
    <property type="entry name" value="AA_transporter"/>
    <property type="match status" value="1"/>
</dbReference>
<proteinExistence type="predicted"/>
<reference evidence="7 8" key="1">
    <citation type="submission" date="2018-06" db="EMBL/GenBank/DDBJ databases">
        <authorList>
            <consortium name="Pathogen Informatics"/>
            <person name="Doyle S."/>
        </authorList>
    </citation>
    <scope>NUCLEOTIDE SEQUENCE [LARGE SCALE GENOMIC DNA]</scope>
    <source>
        <strain evidence="7 8">NCTC12112</strain>
    </source>
</reference>
<feature type="transmembrane region" description="Helical" evidence="6">
    <location>
        <begin position="93"/>
        <end position="115"/>
    </location>
</feature>
<feature type="transmembrane region" description="Helical" evidence="6">
    <location>
        <begin position="320"/>
        <end position="338"/>
    </location>
</feature>
<keyword evidence="2" id="KW-1003">Cell membrane</keyword>
<feature type="transmembrane region" description="Helical" evidence="6">
    <location>
        <begin position="150"/>
        <end position="170"/>
    </location>
</feature>
<feature type="transmembrane region" description="Helical" evidence="6">
    <location>
        <begin position="386"/>
        <end position="405"/>
    </location>
</feature>
<dbReference type="AlphaFoldDB" id="A0AAX1TRU8"/>
<organism evidence="7 8">
    <name type="scientific">Fusobacterium ulcerans</name>
    <dbReference type="NCBI Taxonomy" id="861"/>
    <lineage>
        <taxon>Bacteria</taxon>
        <taxon>Fusobacteriati</taxon>
        <taxon>Fusobacteriota</taxon>
        <taxon>Fusobacteriia</taxon>
        <taxon>Fusobacteriales</taxon>
        <taxon>Fusobacteriaceae</taxon>
        <taxon>Fusobacterium</taxon>
    </lineage>
</organism>
<accession>A0AAX1TRU8</accession>
<dbReference type="KEGG" id="ful:C4N20_02785"/>
<dbReference type="InterPro" id="IPR002293">
    <property type="entry name" value="AA/rel_permease1"/>
</dbReference>
<feature type="transmembrane region" description="Helical" evidence="6">
    <location>
        <begin position="344"/>
        <end position="365"/>
    </location>
</feature>
<dbReference type="RefSeq" id="WP_005981094.1">
    <property type="nucleotide sequence ID" value="NZ_CABKNW010000005.1"/>
</dbReference>
<evidence type="ECO:0000313" key="7">
    <source>
        <dbReference type="EMBL" id="SQJ10010.1"/>
    </source>
</evidence>
<dbReference type="GO" id="GO:0005886">
    <property type="term" value="C:plasma membrane"/>
    <property type="evidence" value="ECO:0007669"/>
    <property type="project" value="UniProtKB-SubCell"/>
</dbReference>
<feature type="transmembrane region" description="Helical" evidence="6">
    <location>
        <begin position="20"/>
        <end position="40"/>
    </location>
</feature>
<evidence type="ECO:0000256" key="5">
    <source>
        <dbReference type="ARBA" id="ARBA00023136"/>
    </source>
</evidence>
<feature type="transmembrane region" description="Helical" evidence="6">
    <location>
        <begin position="127"/>
        <end position="144"/>
    </location>
</feature>
<dbReference type="InterPro" id="IPR050367">
    <property type="entry name" value="APC_superfamily"/>
</dbReference>
<comment type="subcellular location">
    <subcellularLocation>
        <location evidence="1">Cell membrane</location>
        <topology evidence="1">Multi-pass membrane protein</topology>
    </subcellularLocation>
</comment>